<dbReference type="PANTHER" id="PTHR47839:SF1">
    <property type="entry name" value="DOMAIN PROTEIN, PUTATIVE (AFU_ORTHOLOGUE AFUA_6G04830)-RELATED"/>
    <property type="match status" value="1"/>
</dbReference>
<dbReference type="InterPro" id="IPR036890">
    <property type="entry name" value="HATPase_C_sf"/>
</dbReference>
<protein>
    <recommendedName>
        <fullName evidence="1">Sacsin/Nov domain-containing protein</fullName>
    </recommendedName>
</protein>
<dbReference type="SUPFAM" id="SSF55874">
    <property type="entry name" value="ATPase domain of HSP90 chaperone/DNA topoisomerase II/histidine kinase"/>
    <property type="match status" value="1"/>
</dbReference>
<organism evidence="2 3">
    <name type="scientific">Glomus cerebriforme</name>
    <dbReference type="NCBI Taxonomy" id="658196"/>
    <lineage>
        <taxon>Eukaryota</taxon>
        <taxon>Fungi</taxon>
        <taxon>Fungi incertae sedis</taxon>
        <taxon>Mucoromycota</taxon>
        <taxon>Glomeromycotina</taxon>
        <taxon>Glomeromycetes</taxon>
        <taxon>Glomerales</taxon>
        <taxon>Glomeraceae</taxon>
        <taxon>Glomus</taxon>
    </lineage>
</organism>
<comment type="caution">
    <text evidence="2">The sequence shown here is derived from an EMBL/GenBank/DDBJ whole genome shotgun (WGS) entry which is preliminary data.</text>
</comment>
<gene>
    <name evidence="2" type="ORF">C1645_837362</name>
</gene>
<dbReference type="Proteomes" id="UP000265703">
    <property type="component" value="Unassembled WGS sequence"/>
</dbReference>
<dbReference type="PANTHER" id="PTHR47839">
    <property type="entry name" value="DOMAIN PROTEIN, PUTATIVE (AFU_ORTHOLOGUE AFUA_6G04830)-RELATED"/>
    <property type="match status" value="1"/>
</dbReference>
<dbReference type="InterPro" id="IPR058210">
    <property type="entry name" value="SACS/Nov_dom"/>
</dbReference>
<evidence type="ECO:0000313" key="2">
    <source>
        <dbReference type="EMBL" id="RIA81211.1"/>
    </source>
</evidence>
<dbReference type="NCBIfam" id="NF047352">
    <property type="entry name" value="P_loop_sacsin"/>
    <property type="match status" value="1"/>
</dbReference>
<dbReference type="EMBL" id="QKYT01000831">
    <property type="protein sequence ID" value="RIA81211.1"/>
    <property type="molecule type" value="Genomic_DNA"/>
</dbReference>
<dbReference type="InterPro" id="IPR020575">
    <property type="entry name" value="Hsp90_N"/>
</dbReference>
<dbReference type="Pfam" id="PF12449">
    <property type="entry name" value="DUF3684"/>
    <property type="match status" value="2"/>
</dbReference>
<accession>A0A397SEM5</accession>
<name>A0A397SEM5_9GLOM</name>
<evidence type="ECO:0000259" key="1">
    <source>
        <dbReference type="Pfam" id="PF25794"/>
    </source>
</evidence>
<dbReference type="OrthoDB" id="10031156at2759"/>
<sequence length="1525" mass="176597">MSLDTFKSKVLSNSNEESVEVNQRLLIDKILARYSSEFVIYRELIQNSDDAKSSSIQIIFETAKTTSTNTSNNKKMKNIVIRNLLNPIRGNITDKKMNEIKLKDKVTRIIFKNNGFPFRLEDWNRLKKIAEGNPDEQKIGAFGVGFYSLFSVCEEPFVTSGGQGMAFFWRGNQLFTKQGPTGDKDKVWTTFLMDAREPLEANNLTFPNIEKFAQFLANSLGFTENLREVSVYFNNTLVIQLSKKMQEPKSMNIANEINKNSPQKIFKLISVDVRNIQLDVKRLIIPTDMDEKIWRSLPITKFYTEKASILLRIAYGNLNVKVSNEFSAEMERITKKKPPSKTTIQMIFTGFDEHENYNKNVSTVFKNLLPYPEQGRVYIGFSTHQTTGCCSHLAARVIPTVERESIDLAEKTLTIYNGEMLRMAGTLCRILYDEELAHIAHAFNKMISNINVDEETTKSLRECVNRRATHALTYFTFMKSTPNEKVSSISESQFFNCSKIKLSILSTNGVLPISSVRIPDSKMKGFIKTVPIIPNIMFKQCNKFFMKAKDSLELIDELTFKDVIHELKSRTLSEDEMVELLKWWISYRSNENNINSSAELKQFMQLARINGGSRSLNTIRYYLNPGIIPPNMDFPDEVLPHTISKNLKNQDLEKWLNWTELTLVNWSKFIVNKPDLEVDLTFAEKVHCIIAKSLNNTSQSDRETIRKFFVQKKCIPTKFGMKFPGEAYFQNVNLFSDLPTIQFKKPSSVQNLMELLGVRKIVELQLIFDRLVNQGNWDHMQLVKYLATRLTDLKTNEINILKNKPIWPEENLAHLNSNKNESKEIKPTPITQRYIARYLYAPLPLHREFGLPVIDWKGRWTRNTQEGKFLIDLGLQEYPTLQKILELTAPPTDPKIRDKAFKYLIDNFKERYSESYKSAEINIAFLPCSNSNIYAKPSECFINPECMTMKFQTIRQDLIFYAEQFGVRQNPSHEKLLKRLIEDPPQNEYSAKKIFEYLATQQGDFIHSDWKILAGLKFIPIRDKFRSDVIIHTNPYSCFFKYRERSSLNDFFSYIDFGDKANIFLQSCGVKNEPSSIEFAELLVKSSYELWNSNYSFDIKIINYLNILRRIAIDFEIIASKKSSLIVEMKRKPILLAIRKNNDCEEEPLEYLYMKLGCRSLCASVNETAIPKGVMKITNNSRILQSKIRERANLFYHEFPKDKIKRDVEWLKKLEVREIDHIETIYKLDNITKVENDYTTASILQNKQMNSWILYVIPDPDMLDISQCIGKNIYNSPKWLEYSYFNTILITSLASLERKGYPIDRALQYKTENVASEYVQASSVKVPVTISSQTTQNLRNSLRDAIKACHSNSGNLIDSQGSVAIINESQSSYCDIIPGHLLYYVGTRQEVELYDPNGFSQSEILSQLNTEPLNRFISILKDIAKIFELTPQAIHIFYDNYSNSVAFNRDRALFFNLKFYIGLHDKDCKIKPTSDAMIYWFMTFCHELAHNLVPSHSSEHEYYLSSFAEIYMSGFLEVMKKHGIS</sequence>
<keyword evidence="3" id="KW-1185">Reference proteome</keyword>
<reference evidence="2 3" key="1">
    <citation type="submission" date="2018-06" db="EMBL/GenBank/DDBJ databases">
        <title>Comparative genomics reveals the genomic features of Rhizophagus irregularis, R. cerebriforme, R. diaphanum and Gigaspora rosea, and their symbiotic lifestyle signature.</title>
        <authorList>
            <person name="Morin E."/>
            <person name="San Clemente H."/>
            <person name="Chen E.C.H."/>
            <person name="De La Providencia I."/>
            <person name="Hainaut M."/>
            <person name="Kuo A."/>
            <person name="Kohler A."/>
            <person name="Murat C."/>
            <person name="Tang N."/>
            <person name="Roy S."/>
            <person name="Loubradou J."/>
            <person name="Henrissat B."/>
            <person name="Grigoriev I.V."/>
            <person name="Corradi N."/>
            <person name="Roux C."/>
            <person name="Martin F.M."/>
        </authorList>
    </citation>
    <scope>NUCLEOTIDE SEQUENCE [LARGE SCALE GENOMIC DNA]</scope>
    <source>
        <strain evidence="2 3">DAOM 227022</strain>
    </source>
</reference>
<dbReference type="Pfam" id="PF25794">
    <property type="entry name" value="SACS"/>
    <property type="match status" value="1"/>
</dbReference>
<evidence type="ECO:0000313" key="3">
    <source>
        <dbReference type="Proteomes" id="UP000265703"/>
    </source>
</evidence>
<dbReference type="Gene3D" id="3.30.565.10">
    <property type="entry name" value="Histidine kinase-like ATPase, C-terminal domain"/>
    <property type="match status" value="1"/>
</dbReference>
<feature type="domain" description="Sacsin/Nov" evidence="1">
    <location>
        <begin position="26"/>
        <end position="162"/>
    </location>
</feature>
<dbReference type="PRINTS" id="PR00775">
    <property type="entry name" value="HEATSHOCK90"/>
</dbReference>
<dbReference type="InterPro" id="IPR022155">
    <property type="entry name" value="DUF3684"/>
</dbReference>
<proteinExistence type="predicted"/>